<protein>
    <recommendedName>
        <fullName evidence="3">Lipoprotein</fullName>
    </recommendedName>
</protein>
<evidence type="ECO:0000313" key="1">
    <source>
        <dbReference type="EMBL" id="QOV89017.1"/>
    </source>
</evidence>
<accession>A0A7M2WU19</accession>
<dbReference type="RefSeq" id="WP_206292030.1">
    <property type="nucleotide sequence ID" value="NZ_CP063458.1"/>
</dbReference>
<dbReference type="AlphaFoldDB" id="A0A7M2WU19"/>
<dbReference type="PROSITE" id="PS51257">
    <property type="entry name" value="PROKAR_LIPOPROTEIN"/>
    <property type="match status" value="1"/>
</dbReference>
<gene>
    <name evidence="1" type="ORF">IPV69_22775</name>
</gene>
<name>A0A7M2WU19_9BACT</name>
<proteinExistence type="predicted"/>
<dbReference type="Proteomes" id="UP000593765">
    <property type="component" value="Chromosome"/>
</dbReference>
<organism evidence="1 2">
    <name type="scientific">Humisphaera borealis</name>
    <dbReference type="NCBI Taxonomy" id="2807512"/>
    <lineage>
        <taxon>Bacteria</taxon>
        <taxon>Pseudomonadati</taxon>
        <taxon>Planctomycetota</taxon>
        <taxon>Phycisphaerae</taxon>
        <taxon>Tepidisphaerales</taxon>
        <taxon>Tepidisphaeraceae</taxon>
        <taxon>Humisphaera</taxon>
    </lineage>
</organism>
<keyword evidence="2" id="KW-1185">Reference proteome</keyword>
<evidence type="ECO:0008006" key="3">
    <source>
        <dbReference type="Google" id="ProtNLM"/>
    </source>
</evidence>
<sequence>MSSIRTIASFAPTIGLSLLLIATGCGGSPSTANIELRKEKQALAARVAELETKSAADQRVIESLRDSRPTIPTLPPDRLARLFTTTGLELGRLTGGLDTDGKKTGDEGVKVYIAPIDNEGQPIKMSGSFTVEAFDLADTASPLVGTWAFDVASVRKKWRGSFLDYNYVLDCPWQEKVPTHDELTLKITFVDELTQAPFKIQTVVKVKLPTAPTTQPTTAPATKTGG</sequence>
<dbReference type="EMBL" id="CP063458">
    <property type="protein sequence ID" value="QOV89017.1"/>
    <property type="molecule type" value="Genomic_DNA"/>
</dbReference>
<evidence type="ECO:0000313" key="2">
    <source>
        <dbReference type="Proteomes" id="UP000593765"/>
    </source>
</evidence>
<dbReference type="KEGG" id="hbs:IPV69_22775"/>
<reference evidence="1 2" key="1">
    <citation type="submission" date="2020-10" db="EMBL/GenBank/DDBJ databases">
        <title>Wide distribution of Phycisphaera-like planctomycetes from WD2101 soil group in peatlands and genome analysis of the first cultivated representative.</title>
        <authorList>
            <person name="Dedysh S.N."/>
            <person name="Beletsky A.V."/>
            <person name="Ivanova A."/>
            <person name="Kulichevskaya I.S."/>
            <person name="Suzina N.E."/>
            <person name="Philippov D.A."/>
            <person name="Rakitin A.L."/>
            <person name="Mardanov A.V."/>
            <person name="Ravin N.V."/>
        </authorList>
    </citation>
    <scope>NUCLEOTIDE SEQUENCE [LARGE SCALE GENOMIC DNA]</scope>
    <source>
        <strain evidence="1 2">M1803</strain>
    </source>
</reference>